<dbReference type="KEGG" id="gsn:YC6258_00796"/>
<dbReference type="RefSeq" id="WP_144407545.1">
    <property type="nucleotide sequence ID" value="NZ_CP007142.1"/>
</dbReference>
<keyword evidence="2" id="KW-1185">Reference proteome</keyword>
<dbReference type="EMBL" id="CP007142">
    <property type="protein sequence ID" value="AJQ92846.1"/>
    <property type="molecule type" value="Genomic_DNA"/>
</dbReference>
<proteinExistence type="predicted"/>
<organism evidence="1 2">
    <name type="scientific">Gynuella sunshinyii YC6258</name>
    <dbReference type="NCBI Taxonomy" id="1445510"/>
    <lineage>
        <taxon>Bacteria</taxon>
        <taxon>Pseudomonadati</taxon>
        <taxon>Pseudomonadota</taxon>
        <taxon>Gammaproteobacteria</taxon>
        <taxon>Oceanospirillales</taxon>
        <taxon>Saccharospirillaceae</taxon>
        <taxon>Gynuella</taxon>
    </lineage>
</organism>
<evidence type="ECO:0000313" key="2">
    <source>
        <dbReference type="Proteomes" id="UP000032266"/>
    </source>
</evidence>
<dbReference type="InterPro" id="IPR011047">
    <property type="entry name" value="Quinoprotein_ADH-like_sf"/>
</dbReference>
<dbReference type="OrthoDB" id="983149at2"/>
<reference evidence="1 2" key="1">
    <citation type="submission" date="2014-01" db="EMBL/GenBank/DDBJ databases">
        <title>Full genme sequencing of cellulolytic bacterium Gynuella sunshinyii YC6258T gen. nov., sp. nov.</title>
        <authorList>
            <person name="Khan H."/>
            <person name="Chung E.J."/>
            <person name="Chung Y.R."/>
        </authorList>
    </citation>
    <scope>NUCLEOTIDE SEQUENCE [LARGE SCALE GENOMIC DNA]</scope>
    <source>
        <strain evidence="1 2">YC6258</strain>
    </source>
</reference>
<gene>
    <name evidence="1" type="ORF">YC6258_00796</name>
</gene>
<dbReference type="SUPFAM" id="SSF50998">
    <property type="entry name" value="Quinoprotein alcohol dehydrogenase-like"/>
    <property type="match status" value="1"/>
</dbReference>
<protein>
    <submittedName>
        <fullName evidence="1">Uncharacterized protein</fullName>
    </submittedName>
</protein>
<dbReference type="AlphaFoldDB" id="A0A0C5VFB2"/>
<dbReference type="STRING" id="1445510.YC6258_00796"/>
<accession>A0A0C5VFB2</accession>
<dbReference type="Proteomes" id="UP000032266">
    <property type="component" value="Chromosome"/>
</dbReference>
<dbReference type="HOGENOM" id="CLU_594167_0_0_6"/>
<evidence type="ECO:0000313" key="1">
    <source>
        <dbReference type="EMBL" id="AJQ92846.1"/>
    </source>
</evidence>
<name>A0A0C5VFB2_9GAMM</name>
<sequence>MQVIYFYDYLTNLLNNVDKSVVDFECNYWFFDQNRIKIDWSLYKKKLYQVENYRNQLKYYDDDKNVVLVDGNKQERIRDFPDRIKGINGRGTWVYDNNVWRKIARANSAPEIMIYDQDQDVLFEAKVQKFFYAGPDGCIVTENGKLVKRSLNGEVVWQKTVHEHHAASHYWPGKNLFFINDLTLPDCRLCRLDSGEELFSLPWLPGSKQFKFHGDNAYLLMENHLYIFHCKEEPQLTADVILDSAIDPDQFYFLNDYFISVSKSKHLSIINRQNYQLLKTIDVSQLDDGIRGIVCNENGIYFMLTHRHENDDAITRSKNLKAVKVVHTTIEELLSSDELTLEAEHLNCQQFIVEPSPDREGMQVRIVPESSLDFDTLSRHLPIGVFRAAFSHGHYTRKNVFLEGKPTLKDFNGVIMIDLSEYSLQPKEVEFLKGLIDRVENDVDQAWLGSESGEYGIHIRTNHPGLLED</sequence>